<dbReference type="GO" id="GO:0046406">
    <property type="term" value="F:magnesium protoporphyrin IX methyltransferase activity"/>
    <property type="evidence" value="ECO:0007669"/>
    <property type="project" value="UniProtKB-EC"/>
</dbReference>
<evidence type="ECO:0000313" key="2">
    <source>
        <dbReference type="EMBL" id="OQA56849.1"/>
    </source>
</evidence>
<dbReference type="AlphaFoldDB" id="A0A1V5SQN7"/>
<dbReference type="CDD" id="cd02440">
    <property type="entry name" value="AdoMet_MTases"/>
    <property type="match status" value="1"/>
</dbReference>
<dbReference type="InterPro" id="IPR029063">
    <property type="entry name" value="SAM-dependent_MTases_sf"/>
</dbReference>
<gene>
    <name evidence="2" type="primary">bchM</name>
    <name evidence="2" type="ORF">BWY41_01432</name>
</gene>
<dbReference type="EC" id="2.1.1.11" evidence="2"/>
<proteinExistence type="predicted"/>
<dbReference type="Pfam" id="PF13847">
    <property type="entry name" value="Methyltransf_31"/>
    <property type="match status" value="1"/>
</dbReference>
<evidence type="ECO:0000259" key="1">
    <source>
        <dbReference type="Pfam" id="PF13847"/>
    </source>
</evidence>
<keyword evidence="2" id="KW-0489">Methyltransferase</keyword>
<protein>
    <submittedName>
        <fullName evidence="2">Magnesium-protoporphyrin O-methyltransferase</fullName>
        <ecNumber evidence="2">2.1.1.11</ecNumber>
    </submittedName>
</protein>
<dbReference type="SUPFAM" id="SSF53335">
    <property type="entry name" value="S-adenosyl-L-methionine-dependent methyltransferases"/>
    <property type="match status" value="1"/>
</dbReference>
<accession>A0A1V5SQN7</accession>
<organism evidence="2">
    <name type="scientific">Candidatus Atribacter allofermentans</name>
    <dbReference type="NCBI Taxonomy" id="1852833"/>
    <lineage>
        <taxon>Bacteria</taxon>
        <taxon>Pseudomonadati</taxon>
        <taxon>Atribacterota</taxon>
        <taxon>Atribacteria</taxon>
        <taxon>Atribacterales</taxon>
        <taxon>Atribacteraceae</taxon>
        <taxon>Atribacter</taxon>
    </lineage>
</organism>
<dbReference type="EMBL" id="MWBQ01000107">
    <property type="protein sequence ID" value="OQA56849.1"/>
    <property type="molecule type" value="Genomic_DNA"/>
</dbReference>
<comment type="caution">
    <text evidence="2">The sequence shown here is derived from an EMBL/GenBank/DDBJ whole genome shotgun (WGS) entry which is preliminary data.</text>
</comment>
<reference evidence="2" key="1">
    <citation type="submission" date="2017-02" db="EMBL/GenBank/DDBJ databases">
        <title>Delving into the versatile metabolic prowess of the omnipresent phylum Bacteroidetes.</title>
        <authorList>
            <person name="Nobu M.K."/>
            <person name="Mei R."/>
            <person name="Narihiro T."/>
            <person name="Kuroda K."/>
            <person name="Liu W.-T."/>
        </authorList>
    </citation>
    <scope>NUCLEOTIDE SEQUENCE</scope>
    <source>
        <strain evidence="2">ADurb.Bin276</strain>
    </source>
</reference>
<name>A0A1V5SQN7_9BACT</name>
<dbReference type="Proteomes" id="UP000485569">
    <property type="component" value="Unassembled WGS sequence"/>
</dbReference>
<dbReference type="Gene3D" id="3.40.50.150">
    <property type="entry name" value="Vaccinia Virus protein VP39"/>
    <property type="match status" value="1"/>
</dbReference>
<dbReference type="InterPro" id="IPR025714">
    <property type="entry name" value="Methyltranfer_dom"/>
</dbReference>
<sequence length="301" mass="34710">MNRDLQHQMYWNAGVRKEKRRERNIEKKVHTDLVWLEIEPYLRSGMKVLDAGGGYGRYGLEVARRGCELTLLDISSAMLQEARSLAQKSGIQSINFVEGRVQNLHQFSRKYFDLVLCLDAPVSYAYPDHFRAIQEICRVSRKRVIFSVVNRLGQLPIAIEQEMGWTGSLNHTRSFLEKGNWDHPEKLQQIENWISFLNRYIFPPLHAFLPGELVDIVAEQNFQPVRIMATGTLARLLKTKTLHRIVNNQKTYQQFLKICQEYDSQFEVLGVGARSASGLLIIAERNEDGSNLEEAYPENKG</sequence>
<keyword evidence="2" id="KW-0808">Transferase</keyword>
<feature type="domain" description="Methyltransferase" evidence="1">
    <location>
        <begin position="43"/>
        <end position="164"/>
    </location>
</feature>
<dbReference type="GO" id="GO:0032259">
    <property type="term" value="P:methylation"/>
    <property type="evidence" value="ECO:0007669"/>
    <property type="project" value="UniProtKB-KW"/>
</dbReference>